<keyword evidence="1" id="KW-0732">Signal</keyword>
<proteinExistence type="predicted"/>
<dbReference type="PROSITE" id="PS51257">
    <property type="entry name" value="PROKAR_LIPOPROTEIN"/>
    <property type="match status" value="1"/>
</dbReference>
<feature type="signal peptide" evidence="1">
    <location>
        <begin position="1"/>
        <end position="21"/>
    </location>
</feature>
<dbReference type="KEGG" id="geo:Geob_2397"/>
<dbReference type="OrthoDB" id="5406012at2"/>
<sequence>MMIFFRQTIFLLLLISLAACSTPEKTLRPAGEKPPQPISERQVSTMQKKVALLLEKKLYRQALTTIACRNQLNQPSPGMENEFITAINGLVDTAEEAMARGEHVFAGQAFRLALAAYPAERSLRRKVRSGTRKIRIHLESCSNRLMDQGLQEYRWGELDRAIRTWKSILSFNAGHSEARKAIETATIQKKSLQVMED</sequence>
<evidence type="ECO:0000256" key="1">
    <source>
        <dbReference type="SAM" id="SignalP"/>
    </source>
</evidence>
<protein>
    <recommendedName>
        <fullName evidence="4">Tetratricopeptide repeat protein</fullName>
    </recommendedName>
</protein>
<accession>B9LZJ7</accession>
<evidence type="ECO:0008006" key="4">
    <source>
        <dbReference type="Google" id="ProtNLM"/>
    </source>
</evidence>
<gene>
    <name evidence="2" type="ordered locus">Geob_2397</name>
</gene>
<keyword evidence="3" id="KW-1185">Reference proteome</keyword>
<dbReference type="RefSeq" id="WP_012647479.1">
    <property type="nucleotide sequence ID" value="NC_011979.1"/>
</dbReference>
<dbReference type="Proteomes" id="UP000007721">
    <property type="component" value="Chromosome"/>
</dbReference>
<dbReference type="EMBL" id="CP001390">
    <property type="protein sequence ID" value="ACM20750.1"/>
    <property type="molecule type" value="Genomic_DNA"/>
</dbReference>
<name>B9LZJ7_GEODF</name>
<feature type="chain" id="PRO_5002888574" description="Tetratricopeptide repeat protein" evidence="1">
    <location>
        <begin position="22"/>
        <end position="197"/>
    </location>
</feature>
<dbReference type="STRING" id="316067.Geob_2397"/>
<dbReference type="AlphaFoldDB" id="B9LZJ7"/>
<dbReference type="eggNOG" id="ENOG502ZKVT">
    <property type="taxonomic scope" value="Bacteria"/>
</dbReference>
<organism evidence="2 3">
    <name type="scientific">Geotalea daltonii (strain DSM 22248 / JCM 15807 / FRC-32)</name>
    <name type="common">Geobacter daltonii</name>
    <dbReference type="NCBI Taxonomy" id="316067"/>
    <lineage>
        <taxon>Bacteria</taxon>
        <taxon>Pseudomonadati</taxon>
        <taxon>Thermodesulfobacteriota</taxon>
        <taxon>Desulfuromonadia</taxon>
        <taxon>Geobacterales</taxon>
        <taxon>Geobacteraceae</taxon>
        <taxon>Geotalea</taxon>
    </lineage>
</organism>
<dbReference type="HOGENOM" id="CLU_1233590_0_0_7"/>
<reference evidence="2 3" key="1">
    <citation type="submission" date="2009-01" db="EMBL/GenBank/DDBJ databases">
        <title>Complete sequence of Geobacter sp. FRC-32.</title>
        <authorList>
            <consortium name="US DOE Joint Genome Institute"/>
            <person name="Lucas S."/>
            <person name="Copeland A."/>
            <person name="Lapidus A."/>
            <person name="Glavina del Rio T."/>
            <person name="Dalin E."/>
            <person name="Tice H."/>
            <person name="Bruce D."/>
            <person name="Goodwin L."/>
            <person name="Pitluck S."/>
            <person name="Saunders E."/>
            <person name="Brettin T."/>
            <person name="Detter J.C."/>
            <person name="Han C."/>
            <person name="Larimer F."/>
            <person name="Land M."/>
            <person name="Hauser L."/>
            <person name="Kyrpides N."/>
            <person name="Ovchinnikova G."/>
            <person name="Kostka J."/>
            <person name="Richardson P."/>
        </authorList>
    </citation>
    <scope>NUCLEOTIDE SEQUENCE [LARGE SCALE GENOMIC DNA]</scope>
    <source>
        <strain evidence="3">DSM 22248 / JCM 15807 / FRC-32</strain>
    </source>
</reference>
<evidence type="ECO:0000313" key="2">
    <source>
        <dbReference type="EMBL" id="ACM20750.1"/>
    </source>
</evidence>
<evidence type="ECO:0000313" key="3">
    <source>
        <dbReference type="Proteomes" id="UP000007721"/>
    </source>
</evidence>